<name>A0A395NJJ0_TRIAR</name>
<dbReference type="Gene3D" id="3.40.50.300">
    <property type="entry name" value="P-loop containing nucleotide triphosphate hydrolases"/>
    <property type="match status" value="1"/>
</dbReference>
<organism evidence="1 2">
    <name type="scientific">Trichoderma arundinaceum</name>
    <dbReference type="NCBI Taxonomy" id="490622"/>
    <lineage>
        <taxon>Eukaryota</taxon>
        <taxon>Fungi</taxon>
        <taxon>Dikarya</taxon>
        <taxon>Ascomycota</taxon>
        <taxon>Pezizomycotina</taxon>
        <taxon>Sordariomycetes</taxon>
        <taxon>Hypocreomycetidae</taxon>
        <taxon>Hypocreales</taxon>
        <taxon>Hypocreaceae</taxon>
        <taxon>Trichoderma</taxon>
    </lineage>
</organism>
<dbReference type="PANTHER" id="PTHR35205">
    <property type="entry name" value="NB-ARC AND TPR DOMAIN PROTEIN"/>
    <property type="match status" value="1"/>
</dbReference>
<evidence type="ECO:0000313" key="1">
    <source>
        <dbReference type="EMBL" id="RFU76189.1"/>
    </source>
</evidence>
<gene>
    <name evidence="1" type="ORF">TARUN_6063</name>
</gene>
<dbReference type="SUPFAM" id="SSF52540">
    <property type="entry name" value="P-loop containing nucleoside triphosphate hydrolases"/>
    <property type="match status" value="1"/>
</dbReference>
<dbReference type="Proteomes" id="UP000266272">
    <property type="component" value="Unassembled WGS sequence"/>
</dbReference>
<dbReference type="STRING" id="490622.A0A395NJJ0"/>
<accession>A0A395NJJ0</accession>
<evidence type="ECO:0000313" key="2">
    <source>
        <dbReference type="Proteomes" id="UP000266272"/>
    </source>
</evidence>
<comment type="caution">
    <text evidence="1">The sequence shown here is derived from an EMBL/GenBank/DDBJ whole genome shotgun (WGS) entry which is preliminary data.</text>
</comment>
<dbReference type="PANTHER" id="PTHR35205:SF1">
    <property type="entry name" value="ZU5 DOMAIN-CONTAINING PROTEIN"/>
    <property type="match status" value="1"/>
</dbReference>
<dbReference type="AlphaFoldDB" id="A0A395NJJ0"/>
<proteinExistence type="predicted"/>
<protein>
    <submittedName>
        <fullName evidence="1">Transcriptional xre family</fullName>
    </submittedName>
</protein>
<keyword evidence="2" id="KW-1185">Reference proteome</keyword>
<dbReference type="InterPro" id="IPR027417">
    <property type="entry name" value="P-loop_NTPase"/>
</dbReference>
<dbReference type="GO" id="GO:0043531">
    <property type="term" value="F:ADP binding"/>
    <property type="evidence" value="ECO:0007669"/>
    <property type="project" value="InterPro"/>
</dbReference>
<dbReference type="EMBL" id="PXOA01000370">
    <property type="protein sequence ID" value="RFU76189.1"/>
    <property type="molecule type" value="Genomic_DNA"/>
</dbReference>
<reference evidence="1 2" key="1">
    <citation type="journal article" date="2018" name="PLoS Pathog.">
        <title>Evolution of structural diversity of trichothecenes, a family of toxins produced by plant pathogenic and entomopathogenic fungi.</title>
        <authorList>
            <person name="Proctor R.H."/>
            <person name="McCormick S.P."/>
            <person name="Kim H.S."/>
            <person name="Cardoza R.E."/>
            <person name="Stanley A.M."/>
            <person name="Lindo L."/>
            <person name="Kelly A."/>
            <person name="Brown D.W."/>
            <person name="Lee T."/>
            <person name="Vaughan M.M."/>
            <person name="Alexander N.J."/>
            <person name="Busman M."/>
            <person name="Gutierrez S."/>
        </authorList>
    </citation>
    <scope>NUCLEOTIDE SEQUENCE [LARGE SCALE GENOMIC DNA]</scope>
    <source>
        <strain evidence="1 2">IBT 40837</strain>
    </source>
</reference>
<dbReference type="OrthoDB" id="6161812at2759"/>
<sequence length="447" mass="50026">MLVIRNVTILKKAASVSDPTPRSNSEGPLADLWNSIVDEQLKDFIDHDRDRIKGDLNRTTCRKCISELYKKYEDHRDAKLLRAIQPAVEGLQVFETSINSLFRGVPVGSKVWAATQFLLEVSLVPFVPFTFKAEVWFAHIKTSKDFQNAKERGPNVTTLPFGRNLDFYPRDDLLQMSKEHLYPANRKSSDGTQSCVVHRMCGVGKTQLSLECAYRFGCGSPVFWVQAETPISVAEAFGRIAKALNLDIDADNAKWSSLAILARDWLSKNTHWLIVFDNAPDFETIEQYWPEDTHGSVIGTTRNKNLLPPGALSIYVPPMTGDDGAKLLLNYLRPMIGNDAPEYSIEAAKNISGELEGLPLAISHVAGYIRHRNLAAIWAKDFRTSTTQPYGRRFDKAWEESLSNLSDGARSLLGSIALINTENWTKGLPEELPERMLLGETNGDIIT</sequence>